<dbReference type="Gene3D" id="1.10.1450.10">
    <property type="entry name" value="Tetraspanin"/>
    <property type="match status" value="1"/>
</dbReference>
<comment type="similarity">
    <text evidence="2">Belongs to the PRPH2/ROM1 family.</text>
</comment>
<feature type="transmembrane region" description="Helical" evidence="6">
    <location>
        <begin position="60"/>
        <end position="78"/>
    </location>
</feature>
<dbReference type="Ensembl" id="ENSANIT00000012500.1">
    <property type="protein sequence ID" value="ENSANIP00000012080.1"/>
    <property type="gene ID" value="ENSANIG00000008187.1"/>
</dbReference>
<evidence type="ECO:0000313" key="8">
    <source>
        <dbReference type="Proteomes" id="UP000694541"/>
    </source>
</evidence>
<dbReference type="GO" id="GO:0007601">
    <property type="term" value="P:visual perception"/>
    <property type="evidence" value="ECO:0007669"/>
    <property type="project" value="InterPro"/>
</dbReference>
<evidence type="ECO:0000256" key="5">
    <source>
        <dbReference type="ARBA" id="ARBA00023136"/>
    </source>
</evidence>
<organism evidence="7 8">
    <name type="scientific">Accipiter nisus</name>
    <name type="common">Eurasian sparrowhawk</name>
    <dbReference type="NCBI Taxonomy" id="211598"/>
    <lineage>
        <taxon>Eukaryota</taxon>
        <taxon>Metazoa</taxon>
        <taxon>Chordata</taxon>
        <taxon>Craniata</taxon>
        <taxon>Vertebrata</taxon>
        <taxon>Euteleostomi</taxon>
        <taxon>Archelosauria</taxon>
        <taxon>Archosauria</taxon>
        <taxon>Dinosauria</taxon>
        <taxon>Saurischia</taxon>
        <taxon>Theropoda</taxon>
        <taxon>Coelurosauria</taxon>
        <taxon>Aves</taxon>
        <taxon>Neognathae</taxon>
        <taxon>Neoaves</taxon>
        <taxon>Telluraves</taxon>
        <taxon>Accipitrimorphae</taxon>
        <taxon>Accipitriformes</taxon>
        <taxon>Accipitridae</taxon>
        <taxon>Accipitrinae</taxon>
        <taxon>Accipiter</taxon>
    </lineage>
</organism>
<dbReference type="FunFam" id="1.10.1450.10:FF:000002">
    <property type="entry name" value="Retinal outer segment membrane protein 1"/>
    <property type="match status" value="1"/>
</dbReference>
<dbReference type="Pfam" id="PF00335">
    <property type="entry name" value="Tetraspanin"/>
    <property type="match status" value="1"/>
</dbReference>
<dbReference type="InterPro" id="IPR008952">
    <property type="entry name" value="Tetraspanin_EC2_sf"/>
</dbReference>
<feature type="transmembrane region" description="Helical" evidence="6">
    <location>
        <begin position="20"/>
        <end position="40"/>
    </location>
</feature>
<evidence type="ECO:0000256" key="2">
    <source>
        <dbReference type="ARBA" id="ARBA00010674"/>
    </source>
</evidence>
<keyword evidence="5 6" id="KW-0472">Membrane</keyword>
<accession>A0A8B9MTR9</accession>
<dbReference type="PROSITE" id="PS00930">
    <property type="entry name" value="RDS_ROM1"/>
    <property type="match status" value="1"/>
</dbReference>
<dbReference type="InterPro" id="IPR042026">
    <property type="entry name" value="Peripherin_LEL"/>
</dbReference>
<dbReference type="InterPro" id="IPR000830">
    <property type="entry name" value="Peripherin/rom-1"/>
</dbReference>
<evidence type="ECO:0000256" key="4">
    <source>
        <dbReference type="ARBA" id="ARBA00022989"/>
    </source>
</evidence>
<dbReference type="PANTHER" id="PTHR19282:SF184">
    <property type="entry name" value="PERIPHERIN 2 LIKE-RELATED"/>
    <property type="match status" value="1"/>
</dbReference>
<dbReference type="GO" id="GO:0005886">
    <property type="term" value="C:plasma membrane"/>
    <property type="evidence" value="ECO:0007669"/>
    <property type="project" value="TreeGrafter"/>
</dbReference>
<dbReference type="Proteomes" id="UP000694541">
    <property type="component" value="Unplaced"/>
</dbReference>
<comment type="subcellular location">
    <subcellularLocation>
        <location evidence="1">Membrane</location>
        <topology evidence="1">Multi-pass membrane protein</topology>
    </subcellularLocation>
</comment>
<evidence type="ECO:0000256" key="3">
    <source>
        <dbReference type="ARBA" id="ARBA00022692"/>
    </source>
</evidence>
<dbReference type="PRINTS" id="PR00218">
    <property type="entry name" value="PERIPHERNRDS"/>
</dbReference>
<evidence type="ECO:0000256" key="6">
    <source>
        <dbReference type="SAM" id="Phobius"/>
    </source>
</evidence>
<dbReference type="PANTHER" id="PTHR19282">
    <property type="entry name" value="TETRASPANIN"/>
    <property type="match status" value="1"/>
</dbReference>
<evidence type="ECO:0008006" key="9">
    <source>
        <dbReference type="Google" id="ProtNLM"/>
    </source>
</evidence>
<name>A0A8B9MTR9_9AVES</name>
<feature type="transmembrane region" description="Helical" evidence="6">
    <location>
        <begin position="98"/>
        <end position="120"/>
    </location>
</feature>
<dbReference type="InterPro" id="IPR018499">
    <property type="entry name" value="Tetraspanin/Peripherin"/>
</dbReference>
<protein>
    <recommendedName>
        <fullName evidence="9">Photoreceptor outer segment membrane glycoprotein 2</fullName>
    </recommendedName>
</protein>
<reference evidence="7" key="1">
    <citation type="submission" date="2025-08" db="UniProtKB">
        <authorList>
            <consortium name="Ensembl"/>
        </authorList>
    </citation>
    <scope>IDENTIFICATION</scope>
</reference>
<sequence length="378" mass="43432">MAVLKVKFTKTKRDKLAQVLWILNWVSVVSGIILFSLGLFLKIEIKKRNEVMAKGDINSVPNMLISVGVIACIINFLGGKICYDCSDANKFSRWKLVMLPYIVCTFCFTFCILVGALMCYTMRNELEESLYLGLRDAIKFYKDTDIPGRCFLKKTVDMLQIGFKCCGNNGFRDWFEIQWVSARYLNMASKEVLDRLKSNVDGKFLVDGVPFSCCNPSSPRPCIQYQLTNNSAHYNYDFLTEELNIWVKGCREALLDYYTAIMRSIGIAALLIWLFEVSLIKMVCVRLIRVFLLSGMGNNYGVTYKCLSNQHKVHKHFKNVTGLPSVQATFSKSPEQKQISLKMRTIRNDVYNSIYLQNFFNRLWHVPFPEAFMGSDRG</sequence>
<dbReference type="InterPro" id="IPR018498">
    <property type="entry name" value="Peripherin/rom-1_CS"/>
</dbReference>
<dbReference type="CDD" id="cd03162">
    <property type="entry name" value="peripherin_like_LEL"/>
    <property type="match status" value="1"/>
</dbReference>
<keyword evidence="8" id="KW-1185">Reference proteome</keyword>
<keyword evidence="4 6" id="KW-1133">Transmembrane helix</keyword>
<dbReference type="SUPFAM" id="SSF48652">
    <property type="entry name" value="Tetraspanin"/>
    <property type="match status" value="1"/>
</dbReference>
<proteinExistence type="inferred from homology"/>
<evidence type="ECO:0000313" key="7">
    <source>
        <dbReference type="Ensembl" id="ENSANIP00000012080.1"/>
    </source>
</evidence>
<dbReference type="AlphaFoldDB" id="A0A8B9MTR9"/>
<keyword evidence="3 6" id="KW-0812">Transmembrane</keyword>
<evidence type="ECO:0000256" key="1">
    <source>
        <dbReference type="ARBA" id="ARBA00004141"/>
    </source>
</evidence>
<reference evidence="7" key="2">
    <citation type="submission" date="2025-09" db="UniProtKB">
        <authorList>
            <consortium name="Ensembl"/>
        </authorList>
    </citation>
    <scope>IDENTIFICATION</scope>
</reference>